<keyword evidence="2" id="KW-1185">Reference proteome</keyword>
<gene>
    <name evidence="1" type="ORF">GSOID_T00015091001</name>
</gene>
<dbReference type="Proteomes" id="UP000001307">
    <property type="component" value="Unassembled WGS sequence"/>
</dbReference>
<protein>
    <submittedName>
        <fullName evidence="1">Uncharacterized protein</fullName>
    </submittedName>
</protein>
<proteinExistence type="predicted"/>
<reference evidence="1" key="1">
    <citation type="journal article" date="2010" name="Science">
        <title>Plasticity of animal genome architecture unmasked by rapid evolution of a pelagic tunicate.</title>
        <authorList>
            <person name="Denoeud F."/>
            <person name="Henriet S."/>
            <person name="Mungpakdee S."/>
            <person name="Aury J.M."/>
            <person name="Da Silva C."/>
            <person name="Brinkmann H."/>
            <person name="Mikhaleva J."/>
            <person name="Olsen L.C."/>
            <person name="Jubin C."/>
            <person name="Canestro C."/>
            <person name="Bouquet J.M."/>
            <person name="Danks G."/>
            <person name="Poulain J."/>
            <person name="Campsteijn C."/>
            <person name="Adamski M."/>
            <person name="Cross I."/>
            <person name="Yadetie F."/>
            <person name="Muffato M."/>
            <person name="Louis A."/>
            <person name="Butcher S."/>
            <person name="Tsagkogeorga G."/>
            <person name="Konrad A."/>
            <person name="Singh S."/>
            <person name="Jensen M.F."/>
            <person name="Cong E.H."/>
            <person name="Eikeseth-Otteraa H."/>
            <person name="Noel B."/>
            <person name="Anthouard V."/>
            <person name="Porcel B.M."/>
            <person name="Kachouri-Lafond R."/>
            <person name="Nishino A."/>
            <person name="Ugolini M."/>
            <person name="Chourrout P."/>
            <person name="Nishida H."/>
            <person name="Aasland R."/>
            <person name="Huzurbazar S."/>
            <person name="Westhof E."/>
            <person name="Delsuc F."/>
            <person name="Lehrach H."/>
            <person name="Reinhardt R."/>
            <person name="Weissenbach J."/>
            <person name="Roy S.W."/>
            <person name="Artiguenave F."/>
            <person name="Postlethwait J.H."/>
            <person name="Manak J.R."/>
            <person name="Thompson E.M."/>
            <person name="Jaillon O."/>
            <person name="Du Pasquier L."/>
            <person name="Boudinot P."/>
            <person name="Liberles D.A."/>
            <person name="Volff J.N."/>
            <person name="Philippe H."/>
            <person name="Lenhard B."/>
            <person name="Roest Crollius H."/>
            <person name="Wincker P."/>
            <person name="Chourrout D."/>
        </authorList>
    </citation>
    <scope>NUCLEOTIDE SEQUENCE [LARGE SCALE GENOMIC DNA]</scope>
</reference>
<dbReference type="EMBL" id="FN653020">
    <property type="protein sequence ID" value="CBY23159.1"/>
    <property type="molecule type" value="Genomic_DNA"/>
</dbReference>
<dbReference type="AlphaFoldDB" id="E4X061"/>
<dbReference type="InParanoid" id="E4X061"/>
<accession>E4X061</accession>
<sequence length="84" mass="9393">MFETSDNNKLVTPLVRVDLVIPVDFESFAGFEKVLAAVESNAVPFAAVVPLQKGGWFFPPQSINKFRFEQLGKSADLHRFSFAM</sequence>
<name>E4X061_OIKDI</name>
<organism evidence="1">
    <name type="scientific">Oikopleura dioica</name>
    <name type="common">Tunicate</name>
    <dbReference type="NCBI Taxonomy" id="34765"/>
    <lineage>
        <taxon>Eukaryota</taxon>
        <taxon>Metazoa</taxon>
        <taxon>Chordata</taxon>
        <taxon>Tunicata</taxon>
        <taxon>Appendicularia</taxon>
        <taxon>Copelata</taxon>
        <taxon>Oikopleuridae</taxon>
        <taxon>Oikopleura</taxon>
    </lineage>
</organism>
<evidence type="ECO:0000313" key="2">
    <source>
        <dbReference type="Proteomes" id="UP000001307"/>
    </source>
</evidence>
<evidence type="ECO:0000313" key="1">
    <source>
        <dbReference type="EMBL" id="CBY23159.1"/>
    </source>
</evidence>